<dbReference type="PROSITE" id="PS50948">
    <property type="entry name" value="PAN"/>
    <property type="match status" value="1"/>
</dbReference>
<evidence type="ECO:0000313" key="5">
    <source>
        <dbReference type="Proteomes" id="UP000245910"/>
    </source>
</evidence>
<dbReference type="Proteomes" id="UP000245910">
    <property type="component" value="Chromosome I"/>
</dbReference>
<sequence length="198" mass="20754">MSRLTLLAGSIALFAVIGVDAGLCRPSSITTTTVETSTATISTTPVTIATEVAMTTSTEVDEPTTTLLSTSTAQAEETEKTSIMSTTEATTTTADVTTTAIPTTTTVLEPPPSSCQEMSDPFTASNGASFGLWCGTTSSYTLIEELQINTFRECIEACVGRSGCRAVNFWRTGSTCALASSVNSIAYDSNYDYAILQN</sequence>
<feature type="signal peptide" evidence="2">
    <location>
        <begin position="1"/>
        <end position="21"/>
    </location>
</feature>
<feature type="chain" id="PRO_5014817936" description="Apple domain-containing protein" evidence="2">
    <location>
        <begin position="22"/>
        <end position="198"/>
    </location>
</feature>
<name>A0A2L2TQW0_9HYPO</name>
<evidence type="ECO:0000256" key="1">
    <source>
        <dbReference type="SAM" id="MobiDB-lite"/>
    </source>
</evidence>
<feature type="domain" description="Apple" evidence="3">
    <location>
        <begin position="115"/>
        <end position="198"/>
    </location>
</feature>
<feature type="region of interest" description="Disordered" evidence="1">
    <location>
        <begin position="57"/>
        <end position="91"/>
    </location>
</feature>
<proteinExistence type="predicted"/>
<dbReference type="Gene3D" id="3.50.4.10">
    <property type="entry name" value="Hepatocyte Growth Factor"/>
    <property type="match status" value="1"/>
</dbReference>
<organism evidence="4 5">
    <name type="scientific">Fusarium venenatum</name>
    <dbReference type="NCBI Taxonomy" id="56646"/>
    <lineage>
        <taxon>Eukaryota</taxon>
        <taxon>Fungi</taxon>
        <taxon>Dikarya</taxon>
        <taxon>Ascomycota</taxon>
        <taxon>Pezizomycotina</taxon>
        <taxon>Sordariomycetes</taxon>
        <taxon>Hypocreomycetidae</taxon>
        <taxon>Hypocreales</taxon>
        <taxon>Nectriaceae</taxon>
        <taxon>Fusarium</taxon>
    </lineage>
</organism>
<dbReference type="AlphaFoldDB" id="A0A2L2TQW0"/>
<keyword evidence="2" id="KW-0732">Signal</keyword>
<accession>A0A2L2TQW0</accession>
<protein>
    <recommendedName>
        <fullName evidence="3">Apple domain-containing protein</fullName>
    </recommendedName>
</protein>
<evidence type="ECO:0000256" key="2">
    <source>
        <dbReference type="SAM" id="SignalP"/>
    </source>
</evidence>
<evidence type="ECO:0000313" key="4">
    <source>
        <dbReference type="EMBL" id="CEI67437.1"/>
    </source>
</evidence>
<dbReference type="InterPro" id="IPR003609">
    <property type="entry name" value="Pan_app"/>
</dbReference>
<feature type="compositionally biased region" description="Low complexity" evidence="1">
    <location>
        <begin position="57"/>
        <end position="72"/>
    </location>
</feature>
<dbReference type="Pfam" id="PF00024">
    <property type="entry name" value="PAN_1"/>
    <property type="match status" value="1"/>
</dbReference>
<keyword evidence="5" id="KW-1185">Reference proteome</keyword>
<evidence type="ECO:0000259" key="3">
    <source>
        <dbReference type="PROSITE" id="PS50948"/>
    </source>
</evidence>
<dbReference type="EMBL" id="LN649229">
    <property type="protein sequence ID" value="CEI67437.1"/>
    <property type="molecule type" value="Genomic_DNA"/>
</dbReference>
<reference evidence="5" key="1">
    <citation type="submission" date="2014-10" db="EMBL/GenBank/DDBJ databases">
        <authorList>
            <person name="King R."/>
        </authorList>
    </citation>
    <scope>NUCLEOTIDE SEQUENCE [LARGE SCALE GENOMIC DNA]</scope>
    <source>
        <strain evidence="5">A3/5</strain>
    </source>
</reference>